<dbReference type="Gene3D" id="3.40.1620.10">
    <property type="entry name" value="YefM-like domain"/>
    <property type="match status" value="1"/>
</dbReference>
<dbReference type="PANTHER" id="PTHR35377">
    <property type="entry name" value="ANTITOXIN VAPB49-RELATED-RELATED"/>
    <property type="match status" value="1"/>
</dbReference>
<evidence type="ECO:0000313" key="4">
    <source>
        <dbReference type="EMBL" id="GAA4963934.1"/>
    </source>
</evidence>
<comment type="caution">
    <text evidence="4">The sequence shown here is derived from an EMBL/GenBank/DDBJ whole genome shotgun (WGS) entry which is preliminary data.</text>
</comment>
<comment type="similarity">
    <text evidence="1 2">Belongs to the phD/YefM antitoxin family.</text>
</comment>
<accession>A0ABP9H8T5</accession>
<feature type="region of interest" description="Disordered" evidence="3">
    <location>
        <begin position="62"/>
        <end position="98"/>
    </location>
</feature>
<dbReference type="SUPFAM" id="SSF143120">
    <property type="entry name" value="YefM-like"/>
    <property type="match status" value="1"/>
</dbReference>
<protein>
    <recommendedName>
        <fullName evidence="2">Antitoxin</fullName>
    </recommendedName>
</protein>
<dbReference type="InterPro" id="IPR036165">
    <property type="entry name" value="YefM-like_sf"/>
</dbReference>
<gene>
    <name evidence="4" type="ORF">GCM10023205_29890</name>
</gene>
<dbReference type="InterPro" id="IPR006442">
    <property type="entry name" value="Antitoxin_Phd/YefM"/>
</dbReference>
<dbReference type="PANTHER" id="PTHR35377:SF5">
    <property type="entry name" value="ANTITOXIN VAPB46"/>
    <property type="match status" value="1"/>
</dbReference>
<name>A0ABP9H8T5_9ACTN</name>
<proteinExistence type="inferred from homology"/>
<dbReference type="NCBIfam" id="TIGR01552">
    <property type="entry name" value="phd_fam"/>
    <property type="match status" value="1"/>
</dbReference>
<evidence type="ECO:0000256" key="2">
    <source>
        <dbReference type="RuleBase" id="RU362080"/>
    </source>
</evidence>
<comment type="function">
    <text evidence="2">Antitoxin component of a type II toxin-antitoxin (TA) system.</text>
</comment>
<evidence type="ECO:0000313" key="5">
    <source>
        <dbReference type="Proteomes" id="UP001500466"/>
    </source>
</evidence>
<sequence length="98" mass="10596">MFYTARMTRIPVRELNQNTSAVLARVQLGESIEVTAHGRPVARLVPISDDYSLLTRLVADGSATAPESGGPIPLPPRLGDPEVDSAAQLSAARDEERW</sequence>
<organism evidence="4 5">
    <name type="scientific">Yinghuangia aomiensis</name>
    <dbReference type="NCBI Taxonomy" id="676205"/>
    <lineage>
        <taxon>Bacteria</taxon>
        <taxon>Bacillati</taxon>
        <taxon>Actinomycetota</taxon>
        <taxon>Actinomycetes</taxon>
        <taxon>Kitasatosporales</taxon>
        <taxon>Streptomycetaceae</taxon>
        <taxon>Yinghuangia</taxon>
    </lineage>
</organism>
<dbReference type="Pfam" id="PF02604">
    <property type="entry name" value="PhdYeFM_antitox"/>
    <property type="match status" value="1"/>
</dbReference>
<dbReference type="EMBL" id="BAABHS010000009">
    <property type="protein sequence ID" value="GAA4963934.1"/>
    <property type="molecule type" value="Genomic_DNA"/>
</dbReference>
<evidence type="ECO:0000256" key="3">
    <source>
        <dbReference type="SAM" id="MobiDB-lite"/>
    </source>
</evidence>
<dbReference type="Proteomes" id="UP001500466">
    <property type="component" value="Unassembled WGS sequence"/>
</dbReference>
<reference evidence="5" key="1">
    <citation type="journal article" date="2019" name="Int. J. Syst. Evol. Microbiol.">
        <title>The Global Catalogue of Microorganisms (GCM) 10K type strain sequencing project: providing services to taxonomists for standard genome sequencing and annotation.</title>
        <authorList>
            <consortium name="The Broad Institute Genomics Platform"/>
            <consortium name="The Broad Institute Genome Sequencing Center for Infectious Disease"/>
            <person name="Wu L."/>
            <person name="Ma J."/>
        </authorList>
    </citation>
    <scope>NUCLEOTIDE SEQUENCE [LARGE SCALE GENOMIC DNA]</scope>
    <source>
        <strain evidence="5">JCM 17986</strain>
    </source>
</reference>
<keyword evidence="5" id="KW-1185">Reference proteome</keyword>
<dbReference type="InterPro" id="IPR051416">
    <property type="entry name" value="phD-YefM_TA_antitoxins"/>
</dbReference>
<evidence type="ECO:0000256" key="1">
    <source>
        <dbReference type="ARBA" id="ARBA00009981"/>
    </source>
</evidence>